<accession>A0A0S7Y4Q5</accession>
<dbReference type="InterPro" id="IPR023366">
    <property type="entry name" value="ATP_synth_asu-like_sf"/>
</dbReference>
<evidence type="ECO:0000256" key="11">
    <source>
        <dbReference type="PROSITE-ProRule" id="PRU00524"/>
    </source>
</evidence>
<dbReference type="GO" id="GO:0004746">
    <property type="term" value="F:riboflavin synthase activity"/>
    <property type="evidence" value="ECO:0007669"/>
    <property type="project" value="UniProtKB-UniRule"/>
</dbReference>
<evidence type="ECO:0000256" key="3">
    <source>
        <dbReference type="ARBA" id="ARBA00004887"/>
    </source>
</evidence>
<dbReference type="PANTHER" id="PTHR21098">
    <property type="entry name" value="RIBOFLAVIN SYNTHASE ALPHA CHAIN"/>
    <property type="match status" value="1"/>
</dbReference>
<dbReference type="Proteomes" id="UP000051861">
    <property type="component" value="Unassembled WGS sequence"/>
</dbReference>
<comment type="subunit">
    <text evidence="4">Homotrimer.</text>
</comment>
<dbReference type="PROSITE" id="PS51177">
    <property type="entry name" value="LUMAZINE_BIND"/>
    <property type="match status" value="2"/>
</dbReference>
<evidence type="ECO:0000313" key="13">
    <source>
        <dbReference type="EMBL" id="KPJ69578.1"/>
    </source>
</evidence>
<dbReference type="NCBIfam" id="NF006767">
    <property type="entry name" value="PRK09289.1"/>
    <property type="match status" value="1"/>
</dbReference>
<dbReference type="Gene3D" id="2.40.30.20">
    <property type="match status" value="2"/>
</dbReference>
<dbReference type="SUPFAM" id="SSF63380">
    <property type="entry name" value="Riboflavin synthase domain-like"/>
    <property type="match status" value="2"/>
</dbReference>
<feature type="repeat" description="Lumazine-binding" evidence="11">
    <location>
        <begin position="97"/>
        <end position="193"/>
    </location>
</feature>
<evidence type="ECO:0000256" key="6">
    <source>
        <dbReference type="ARBA" id="ARBA00013950"/>
    </source>
</evidence>
<gene>
    <name evidence="13" type="ORF">AMJ44_03420</name>
</gene>
<dbReference type="NCBIfam" id="TIGR00187">
    <property type="entry name" value="ribE"/>
    <property type="match status" value="1"/>
</dbReference>
<dbReference type="InterPro" id="IPR017938">
    <property type="entry name" value="Riboflavin_synthase-like_b-brl"/>
</dbReference>
<dbReference type="InterPro" id="IPR001783">
    <property type="entry name" value="Lumazine-bd"/>
</dbReference>
<evidence type="ECO:0000259" key="12">
    <source>
        <dbReference type="PROSITE" id="PS51177"/>
    </source>
</evidence>
<evidence type="ECO:0000256" key="9">
    <source>
        <dbReference type="ARBA" id="ARBA00022737"/>
    </source>
</evidence>
<protein>
    <recommendedName>
        <fullName evidence="6 10">Riboflavin synthase</fullName>
        <ecNumber evidence="5 10">2.5.1.9</ecNumber>
    </recommendedName>
</protein>
<organism evidence="13 14">
    <name type="scientific">candidate division WOR-1 bacterium DG_54_3</name>
    <dbReference type="NCBI Taxonomy" id="1703775"/>
    <lineage>
        <taxon>Bacteria</taxon>
        <taxon>Bacillati</taxon>
        <taxon>Saganbacteria</taxon>
    </lineage>
</organism>
<comment type="function">
    <text evidence="2">Catalyzes the dismutation of two molecules of 6,7-dimethyl-8-ribityllumazine, resulting in the formation of riboflavin and 5-amino-6-(D-ribitylamino)uracil.</text>
</comment>
<comment type="caution">
    <text evidence="13">The sequence shown here is derived from an EMBL/GenBank/DDBJ whole genome shotgun (WGS) entry which is preliminary data.</text>
</comment>
<comment type="pathway">
    <text evidence="3">Cofactor biosynthesis; riboflavin biosynthesis; riboflavin from 2-hydroxy-3-oxobutyl phosphate and 5-amino-6-(D-ribitylamino)uracil: step 2/2.</text>
</comment>
<keyword evidence="9" id="KW-0677">Repeat</keyword>
<dbReference type="EC" id="2.5.1.9" evidence="5 10"/>
<proteinExistence type="predicted"/>
<evidence type="ECO:0000256" key="7">
    <source>
        <dbReference type="ARBA" id="ARBA00022619"/>
    </source>
</evidence>
<dbReference type="PANTHER" id="PTHR21098:SF12">
    <property type="entry name" value="RIBOFLAVIN SYNTHASE"/>
    <property type="match status" value="1"/>
</dbReference>
<dbReference type="CDD" id="cd00402">
    <property type="entry name" value="Riboflavin_synthase_like"/>
    <property type="match status" value="1"/>
</dbReference>
<dbReference type="PIRSF" id="PIRSF000498">
    <property type="entry name" value="Riboflavin_syn_A"/>
    <property type="match status" value="1"/>
</dbReference>
<evidence type="ECO:0000256" key="4">
    <source>
        <dbReference type="ARBA" id="ARBA00011233"/>
    </source>
</evidence>
<feature type="domain" description="Lumazine-binding" evidence="12">
    <location>
        <begin position="97"/>
        <end position="193"/>
    </location>
</feature>
<keyword evidence="8" id="KW-0808">Transferase</keyword>
<dbReference type="FunFam" id="2.40.30.20:FF:000004">
    <property type="entry name" value="Riboflavin synthase, alpha subunit"/>
    <property type="match status" value="1"/>
</dbReference>
<evidence type="ECO:0000313" key="14">
    <source>
        <dbReference type="Proteomes" id="UP000051861"/>
    </source>
</evidence>
<keyword evidence="7" id="KW-0686">Riboflavin biosynthesis</keyword>
<feature type="domain" description="Lumazine-binding" evidence="12">
    <location>
        <begin position="1"/>
        <end position="96"/>
    </location>
</feature>
<dbReference type="InterPro" id="IPR026017">
    <property type="entry name" value="Lumazine-bd_dom"/>
</dbReference>
<comment type="catalytic activity">
    <reaction evidence="1">
        <text>2 6,7-dimethyl-8-(1-D-ribityl)lumazine + H(+) = 5-amino-6-(D-ribitylamino)uracil + riboflavin</text>
        <dbReference type="Rhea" id="RHEA:20772"/>
        <dbReference type="ChEBI" id="CHEBI:15378"/>
        <dbReference type="ChEBI" id="CHEBI:15934"/>
        <dbReference type="ChEBI" id="CHEBI:57986"/>
        <dbReference type="ChEBI" id="CHEBI:58201"/>
        <dbReference type="EC" id="2.5.1.9"/>
    </reaction>
</comment>
<dbReference type="NCBIfam" id="NF009566">
    <property type="entry name" value="PRK13020.1"/>
    <property type="match status" value="1"/>
</dbReference>
<reference evidence="13 14" key="1">
    <citation type="journal article" date="2015" name="Microbiome">
        <title>Genomic resolution of linkages in carbon, nitrogen, and sulfur cycling among widespread estuary sediment bacteria.</title>
        <authorList>
            <person name="Baker B.J."/>
            <person name="Lazar C.S."/>
            <person name="Teske A.P."/>
            <person name="Dick G.J."/>
        </authorList>
    </citation>
    <scope>NUCLEOTIDE SEQUENCE [LARGE SCALE GENOMIC DNA]</scope>
    <source>
        <strain evidence="13">DG_54_3</strain>
    </source>
</reference>
<dbReference type="Pfam" id="PF00677">
    <property type="entry name" value="Lum_binding"/>
    <property type="match status" value="2"/>
</dbReference>
<evidence type="ECO:0000256" key="8">
    <source>
        <dbReference type="ARBA" id="ARBA00022679"/>
    </source>
</evidence>
<feature type="repeat" description="Lumazine-binding" evidence="11">
    <location>
        <begin position="1"/>
        <end position="96"/>
    </location>
</feature>
<evidence type="ECO:0000256" key="5">
    <source>
        <dbReference type="ARBA" id="ARBA00012827"/>
    </source>
</evidence>
<evidence type="ECO:0000256" key="1">
    <source>
        <dbReference type="ARBA" id="ARBA00000968"/>
    </source>
</evidence>
<evidence type="ECO:0000256" key="10">
    <source>
        <dbReference type="NCBIfam" id="TIGR00187"/>
    </source>
</evidence>
<dbReference type="FunFam" id="2.40.30.20:FF:000003">
    <property type="entry name" value="Riboflavin synthase, alpha subunit"/>
    <property type="match status" value="1"/>
</dbReference>
<dbReference type="AlphaFoldDB" id="A0A0S7Y4Q5"/>
<dbReference type="GO" id="GO:0009231">
    <property type="term" value="P:riboflavin biosynthetic process"/>
    <property type="evidence" value="ECO:0007669"/>
    <property type="project" value="UniProtKB-KW"/>
</dbReference>
<dbReference type="PATRIC" id="fig|1703775.3.peg.630"/>
<name>A0A0S7Y4Q5_UNCSA</name>
<sequence>MFTGIIEELGIVASIIRGSKSGKLTISASRNFAGIKIGESIAVNGACLTVTGVRRNFVEFDLSSETLKRTTLPNLKIGDKVNLEKALLVAGRLGGHLVTGHVDGIGEIRNKVKPGEDLELHVSIPSELLRYLAPKGSITIEGVSLTIADLRNGLMVVSIIPQTARTTTLGNKEVGSRINIEVDILSKYIERHLRKEPTGITEDTLVRVGYLPMGWIDN</sequence>
<dbReference type="EMBL" id="LIZX01000021">
    <property type="protein sequence ID" value="KPJ69578.1"/>
    <property type="molecule type" value="Genomic_DNA"/>
</dbReference>
<evidence type="ECO:0000256" key="2">
    <source>
        <dbReference type="ARBA" id="ARBA00002803"/>
    </source>
</evidence>